<name>A0AAV4SFE0_CAEEX</name>
<evidence type="ECO:0000313" key="2">
    <source>
        <dbReference type="Proteomes" id="UP001054945"/>
    </source>
</evidence>
<organism evidence="1 2">
    <name type="scientific">Caerostris extrusa</name>
    <name type="common">Bark spider</name>
    <name type="synonym">Caerostris bankana</name>
    <dbReference type="NCBI Taxonomy" id="172846"/>
    <lineage>
        <taxon>Eukaryota</taxon>
        <taxon>Metazoa</taxon>
        <taxon>Ecdysozoa</taxon>
        <taxon>Arthropoda</taxon>
        <taxon>Chelicerata</taxon>
        <taxon>Arachnida</taxon>
        <taxon>Araneae</taxon>
        <taxon>Araneomorphae</taxon>
        <taxon>Entelegynae</taxon>
        <taxon>Araneoidea</taxon>
        <taxon>Araneidae</taxon>
        <taxon>Caerostris</taxon>
    </lineage>
</organism>
<dbReference type="AlphaFoldDB" id="A0AAV4SFE0"/>
<gene>
    <name evidence="1" type="ORF">CEXT_121831</name>
</gene>
<dbReference type="EMBL" id="BPLR01009383">
    <property type="protein sequence ID" value="GIY31451.1"/>
    <property type="molecule type" value="Genomic_DNA"/>
</dbReference>
<reference evidence="1 2" key="1">
    <citation type="submission" date="2021-06" db="EMBL/GenBank/DDBJ databases">
        <title>Caerostris extrusa draft genome.</title>
        <authorList>
            <person name="Kono N."/>
            <person name="Arakawa K."/>
        </authorList>
    </citation>
    <scope>NUCLEOTIDE SEQUENCE [LARGE SCALE GENOMIC DNA]</scope>
</reference>
<accession>A0AAV4SFE0</accession>
<proteinExistence type="predicted"/>
<protein>
    <submittedName>
        <fullName evidence="1">Uncharacterized protein</fullName>
    </submittedName>
</protein>
<dbReference type="Proteomes" id="UP001054945">
    <property type="component" value="Unassembled WGS sequence"/>
</dbReference>
<keyword evidence="2" id="KW-1185">Reference proteome</keyword>
<evidence type="ECO:0000313" key="1">
    <source>
        <dbReference type="EMBL" id="GIY31451.1"/>
    </source>
</evidence>
<sequence length="210" mass="24135">MQMKGDRREVNSDARFRPADYLIWEKSPNTNFGFCPCSGGCLGNRRYRGGEGVGREIKSIHRQDVRAEILQSGEMTKFLFRLSKCICLPPGTAVGSGILIKTDFDLQMKASIAYSVQGLNATEYLCSESALKAPTRRWNLLKMDEREFLGDGCLEFWTWIWVSTEREKSVCYMIIWVKRERLSGVCMVKEMFALTKIVEVSKIYFRQPNL</sequence>
<comment type="caution">
    <text evidence="1">The sequence shown here is derived from an EMBL/GenBank/DDBJ whole genome shotgun (WGS) entry which is preliminary data.</text>
</comment>